<reference evidence="2 3" key="1">
    <citation type="journal article" date="2024" name="Science">
        <title>Giant polyketide synthase enzymes in the biosynthesis of giant marine polyether toxins.</title>
        <authorList>
            <person name="Fallon T.R."/>
            <person name="Shende V.V."/>
            <person name="Wierzbicki I.H."/>
            <person name="Pendleton A.L."/>
            <person name="Watervoot N.F."/>
            <person name="Auber R.P."/>
            <person name="Gonzalez D.J."/>
            <person name="Wisecaver J.H."/>
            <person name="Moore B.S."/>
        </authorList>
    </citation>
    <scope>NUCLEOTIDE SEQUENCE [LARGE SCALE GENOMIC DNA]</scope>
    <source>
        <strain evidence="2 3">12B1</strain>
    </source>
</reference>
<protein>
    <recommendedName>
        <fullName evidence="4">BRCT domain-containing protein</fullName>
    </recommendedName>
</protein>
<dbReference type="EMBL" id="JBGBPQ010000019">
    <property type="protein sequence ID" value="KAL1505081.1"/>
    <property type="molecule type" value="Genomic_DNA"/>
</dbReference>
<proteinExistence type="predicted"/>
<gene>
    <name evidence="2" type="ORF">AB1Y20_008840</name>
</gene>
<evidence type="ECO:0000256" key="1">
    <source>
        <dbReference type="SAM" id="MobiDB-lite"/>
    </source>
</evidence>
<dbReference type="AlphaFoldDB" id="A0AB34IRP0"/>
<name>A0AB34IRP0_PRYPA</name>
<accession>A0AB34IRP0</accession>
<feature type="compositionally biased region" description="Basic residues" evidence="1">
    <location>
        <begin position="131"/>
        <end position="147"/>
    </location>
</feature>
<organism evidence="2 3">
    <name type="scientific">Prymnesium parvum</name>
    <name type="common">Toxic golden alga</name>
    <dbReference type="NCBI Taxonomy" id="97485"/>
    <lineage>
        <taxon>Eukaryota</taxon>
        <taxon>Haptista</taxon>
        <taxon>Haptophyta</taxon>
        <taxon>Prymnesiophyceae</taxon>
        <taxon>Prymnesiales</taxon>
        <taxon>Prymnesiaceae</taxon>
        <taxon>Prymnesium</taxon>
    </lineage>
</organism>
<sequence>MAPPPQLVACHRGLTREQRHEIHRLCAAAGVHIASGIVKGVSHLCTPAGLAAKDYAFSTATSRGIHVLPFDAMAGVLRAAAPPADAPLPPPPPDGEAKAPRAPPPLRRAGAGGAARALRPRLRAGPPLPRPPRRRGRRRRRPPAAGV</sequence>
<keyword evidence="3" id="KW-1185">Reference proteome</keyword>
<feature type="compositionally biased region" description="Pro residues" evidence="1">
    <location>
        <begin position="84"/>
        <end position="94"/>
    </location>
</feature>
<evidence type="ECO:0000313" key="2">
    <source>
        <dbReference type="EMBL" id="KAL1505081.1"/>
    </source>
</evidence>
<comment type="caution">
    <text evidence="2">The sequence shown here is derived from an EMBL/GenBank/DDBJ whole genome shotgun (WGS) entry which is preliminary data.</text>
</comment>
<dbReference type="CDD" id="cd00027">
    <property type="entry name" value="BRCT"/>
    <property type="match status" value="1"/>
</dbReference>
<dbReference type="Proteomes" id="UP001515480">
    <property type="component" value="Unassembled WGS sequence"/>
</dbReference>
<feature type="region of interest" description="Disordered" evidence="1">
    <location>
        <begin position="81"/>
        <end position="147"/>
    </location>
</feature>
<evidence type="ECO:0000313" key="3">
    <source>
        <dbReference type="Proteomes" id="UP001515480"/>
    </source>
</evidence>
<evidence type="ECO:0008006" key="4">
    <source>
        <dbReference type="Google" id="ProtNLM"/>
    </source>
</evidence>